<keyword evidence="1" id="KW-0238">DNA-binding</keyword>
<accession>A0A419I280</accession>
<dbReference type="SUPFAM" id="SSF46955">
    <property type="entry name" value="Putative DNA-binding domain"/>
    <property type="match status" value="1"/>
</dbReference>
<evidence type="ECO:0000313" key="5">
    <source>
        <dbReference type="Proteomes" id="UP000285112"/>
    </source>
</evidence>
<gene>
    <name evidence="4" type="ORF">D5S19_18365</name>
</gene>
<dbReference type="SUPFAM" id="SSF55136">
    <property type="entry name" value="Probable bacterial effector-binding domain"/>
    <property type="match status" value="1"/>
</dbReference>
<evidence type="ECO:0000313" key="4">
    <source>
        <dbReference type="EMBL" id="RJQ83960.1"/>
    </source>
</evidence>
<dbReference type="Pfam" id="PF13411">
    <property type="entry name" value="MerR_1"/>
    <property type="match status" value="1"/>
</dbReference>
<keyword evidence="5" id="KW-1185">Reference proteome</keyword>
<dbReference type="CDD" id="cd01107">
    <property type="entry name" value="HTH_BmrR"/>
    <property type="match status" value="1"/>
</dbReference>
<dbReference type="RefSeq" id="WP_120024573.1">
    <property type="nucleotide sequence ID" value="NZ_QZFV01000090.1"/>
</dbReference>
<dbReference type="PROSITE" id="PS50937">
    <property type="entry name" value="HTH_MERR_2"/>
    <property type="match status" value="1"/>
</dbReference>
<comment type="caution">
    <text evidence="4">The sequence shown here is derived from an EMBL/GenBank/DDBJ whole genome shotgun (WGS) entry which is preliminary data.</text>
</comment>
<dbReference type="PANTHER" id="PTHR30204">
    <property type="entry name" value="REDOX-CYCLING DRUG-SENSING TRANSCRIPTIONAL ACTIVATOR SOXR"/>
    <property type="match status" value="1"/>
</dbReference>
<dbReference type="AlphaFoldDB" id="A0A419I280"/>
<dbReference type="OrthoDB" id="7849865at2"/>
<dbReference type="InterPro" id="IPR010499">
    <property type="entry name" value="AraC_E-bd"/>
</dbReference>
<name>A0A419I280_9PSEU</name>
<dbReference type="Proteomes" id="UP000285112">
    <property type="component" value="Unassembled WGS sequence"/>
</dbReference>
<dbReference type="EMBL" id="QZFV01000090">
    <property type="protein sequence ID" value="RJQ83960.1"/>
    <property type="molecule type" value="Genomic_DNA"/>
</dbReference>
<evidence type="ECO:0000256" key="1">
    <source>
        <dbReference type="ARBA" id="ARBA00023125"/>
    </source>
</evidence>
<evidence type="ECO:0000256" key="2">
    <source>
        <dbReference type="SAM" id="MobiDB-lite"/>
    </source>
</evidence>
<reference evidence="4 5" key="1">
    <citation type="submission" date="2018-09" db="EMBL/GenBank/DDBJ databases">
        <title>YIM PH 21725 draft genome.</title>
        <authorList>
            <person name="Miao C."/>
        </authorList>
    </citation>
    <scope>NUCLEOTIDE SEQUENCE [LARGE SCALE GENOMIC DNA]</scope>
    <source>
        <strain evidence="5">YIM PH21725</strain>
    </source>
</reference>
<dbReference type="Pfam" id="PF06445">
    <property type="entry name" value="GyrI-like"/>
    <property type="match status" value="1"/>
</dbReference>
<feature type="domain" description="HTH merR-type" evidence="3">
    <location>
        <begin position="4"/>
        <end position="74"/>
    </location>
</feature>
<organism evidence="4 5">
    <name type="scientific">Amycolatopsis panacis</name>
    <dbReference type="NCBI Taxonomy" id="2340917"/>
    <lineage>
        <taxon>Bacteria</taxon>
        <taxon>Bacillati</taxon>
        <taxon>Actinomycetota</taxon>
        <taxon>Actinomycetes</taxon>
        <taxon>Pseudonocardiales</taxon>
        <taxon>Pseudonocardiaceae</taxon>
        <taxon>Amycolatopsis</taxon>
    </lineage>
</organism>
<dbReference type="Gene3D" id="3.20.80.10">
    <property type="entry name" value="Regulatory factor, effector binding domain"/>
    <property type="match status" value="1"/>
</dbReference>
<dbReference type="GO" id="GO:0003700">
    <property type="term" value="F:DNA-binding transcription factor activity"/>
    <property type="evidence" value="ECO:0007669"/>
    <property type="project" value="InterPro"/>
</dbReference>
<dbReference type="Gene3D" id="1.10.1660.10">
    <property type="match status" value="1"/>
</dbReference>
<evidence type="ECO:0000259" key="3">
    <source>
        <dbReference type="PROSITE" id="PS50937"/>
    </source>
</evidence>
<feature type="region of interest" description="Disordered" evidence="2">
    <location>
        <begin position="271"/>
        <end position="299"/>
    </location>
</feature>
<dbReference type="SMART" id="SM00422">
    <property type="entry name" value="HTH_MERR"/>
    <property type="match status" value="1"/>
</dbReference>
<dbReference type="PANTHER" id="PTHR30204:SF97">
    <property type="entry name" value="MERR FAMILY REGULATORY PROTEIN"/>
    <property type="match status" value="1"/>
</dbReference>
<dbReference type="InterPro" id="IPR047057">
    <property type="entry name" value="MerR_fam"/>
</dbReference>
<proteinExistence type="predicted"/>
<dbReference type="GO" id="GO:0003677">
    <property type="term" value="F:DNA binding"/>
    <property type="evidence" value="ECO:0007669"/>
    <property type="project" value="UniProtKB-KW"/>
</dbReference>
<protein>
    <submittedName>
        <fullName evidence="4">MerR family transcriptional regulator</fullName>
    </submittedName>
</protein>
<dbReference type="SMART" id="SM00871">
    <property type="entry name" value="AraC_E_bind"/>
    <property type="match status" value="1"/>
</dbReference>
<dbReference type="InterPro" id="IPR000551">
    <property type="entry name" value="MerR-type_HTH_dom"/>
</dbReference>
<dbReference type="InterPro" id="IPR029442">
    <property type="entry name" value="GyrI-like"/>
</dbReference>
<dbReference type="InterPro" id="IPR009061">
    <property type="entry name" value="DNA-bd_dom_put_sf"/>
</dbReference>
<sequence length="299" mass="33079">MRAGLTIGDFATLTHLSVRTLRRYHESGLLVPTTVDASTGYRYYTAAQIPSAQVIHRLRQLDVPLAEVKQILATDDPLRRTDLVTAHLRRLEDTLEATRAAVVSLRSLLRTDTEELPVDLRSIPARAVAAIRGTVGVDDVHHWYDAAMAELDAAFPAGERTGPPAGRYANELFTHGSGEMTVFHPVRQPRATGRIEILDLPAVELAVTVHTGPHDDIDVTYGRLGSWTTTHTLTVAGPIHETYVVGPRDTDVPDRWRTEIGWPIFRLTRDSPAESESSGQDVLRTPATPLADNRWSHDR</sequence>
<dbReference type="InterPro" id="IPR011256">
    <property type="entry name" value="Reg_factor_effector_dom_sf"/>
</dbReference>